<dbReference type="GO" id="GO:0046872">
    <property type="term" value="F:metal ion binding"/>
    <property type="evidence" value="ECO:0007669"/>
    <property type="project" value="UniProtKB-KW"/>
</dbReference>
<feature type="domain" description="Peptidase M4" evidence="7">
    <location>
        <begin position="695"/>
        <end position="826"/>
    </location>
</feature>
<feature type="region of interest" description="Disordered" evidence="6">
    <location>
        <begin position="30"/>
        <end position="157"/>
    </location>
</feature>
<name>A0A1E3RM50_MYCFV</name>
<keyword evidence="3" id="KW-0378">Hydrolase</keyword>
<accession>A0A1E3RM50</accession>
<dbReference type="PANTHER" id="PTHR33794:SF1">
    <property type="entry name" value="BACILLOLYSIN"/>
    <property type="match status" value="1"/>
</dbReference>
<dbReference type="EMBL" id="MIHA01000005">
    <property type="protein sequence ID" value="ODQ90924.1"/>
    <property type="molecule type" value="Genomic_DNA"/>
</dbReference>
<dbReference type="InterPro" id="IPR050728">
    <property type="entry name" value="Zinc_Metalloprotease_M4"/>
</dbReference>
<dbReference type="STRING" id="1776.BHQ18_09485"/>
<evidence type="ECO:0000313" key="9">
    <source>
        <dbReference type="EMBL" id="ODQ90924.1"/>
    </source>
</evidence>
<evidence type="ECO:0000256" key="2">
    <source>
        <dbReference type="ARBA" id="ARBA00022723"/>
    </source>
</evidence>
<dbReference type="InterPro" id="IPR027268">
    <property type="entry name" value="Peptidase_M4/M1_CTD_sf"/>
</dbReference>
<dbReference type="PANTHER" id="PTHR33794">
    <property type="entry name" value="BACILLOLYSIN"/>
    <property type="match status" value="1"/>
</dbReference>
<keyword evidence="1" id="KW-0645">Protease</keyword>
<feature type="compositionally biased region" description="Acidic residues" evidence="6">
    <location>
        <begin position="92"/>
        <end position="102"/>
    </location>
</feature>
<keyword evidence="2" id="KW-0479">Metal-binding</keyword>
<dbReference type="Pfam" id="PF01447">
    <property type="entry name" value="Peptidase_M4"/>
    <property type="match status" value="1"/>
</dbReference>
<dbReference type="Gene3D" id="2.60.40.2810">
    <property type="match status" value="1"/>
</dbReference>
<keyword evidence="4" id="KW-0862">Zinc</keyword>
<dbReference type="Pfam" id="PF17963">
    <property type="entry name" value="Big_9"/>
    <property type="match status" value="2"/>
</dbReference>
<evidence type="ECO:0000256" key="3">
    <source>
        <dbReference type="ARBA" id="ARBA00022801"/>
    </source>
</evidence>
<dbReference type="GO" id="GO:0004222">
    <property type="term" value="F:metalloendopeptidase activity"/>
    <property type="evidence" value="ECO:0007669"/>
    <property type="project" value="InterPro"/>
</dbReference>
<reference evidence="10" key="1">
    <citation type="submission" date="2016-09" db="EMBL/GenBank/DDBJ databases">
        <authorList>
            <person name="Greninger A.L."/>
            <person name="Jerome K.R."/>
            <person name="Mcnair B."/>
            <person name="Wallis C."/>
            <person name="Fang F."/>
        </authorList>
    </citation>
    <scope>NUCLEOTIDE SEQUENCE [LARGE SCALE GENOMIC DNA]</scope>
    <source>
        <strain evidence="10">M6</strain>
    </source>
</reference>
<dbReference type="InterPro" id="IPR015943">
    <property type="entry name" value="WD40/YVTN_repeat-like_dom_sf"/>
</dbReference>
<evidence type="ECO:0000256" key="6">
    <source>
        <dbReference type="SAM" id="MobiDB-lite"/>
    </source>
</evidence>
<evidence type="ECO:0000313" key="10">
    <source>
        <dbReference type="Proteomes" id="UP000094053"/>
    </source>
</evidence>
<evidence type="ECO:0000259" key="8">
    <source>
        <dbReference type="Pfam" id="PF02868"/>
    </source>
</evidence>
<dbReference type="SUPFAM" id="SSF50969">
    <property type="entry name" value="YVTN repeat-like/Quinoprotein amine dehydrogenase"/>
    <property type="match status" value="1"/>
</dbReference>
<evidence type="ECO:0000256" key="5">
    <source>
        <dbReference type="ARBA" id="ARBA00023049"/>
    </source>
</evidence>
<dbReference type="Proteomes" id="UP000094053">
    <property type="component" value="Unassembled WGS sequence"/>
</dbReference>
<feature type="domain" description="Peptidase M4 C-terminal" evidence="8">
    <location>
        <begin position="837"/>
        <end position="989"/>
    </location>
</feature>
<sequence>MAVALGVGAAVASGNGLGLAYADDTAGVNDSAAVDAPSETTTDPEGPVPTESDDPPADDDSETTADGPEMNLGNSGGVDTSVNDAGQSTDTTADEDDDETAEAPEPPADNDPPEEPEPPTRQRESTPPATQTVGANLERRSADEPAEPPAPVESEPEPVQSFVADTIATTASLSVDEPAATQSVVSLPGTLARIATSFVDALLRPFLGPSAPAEPPLLWAVLAWVRREVNRTFFSTNPDAVADLVTTSEDTPTTVDVLGNDVDDDPLRITAITQAANGTVVLNADGTVTYTPNENFSGTDTFTYTVREAHNPFHLHGLASFFGGARHTDTAAVIVTVGGINDAPVARDNIAGVVAGGTTTITVTDNDSDVDGTIDVTTVTIVGDPAYGTATVDPVTGVITYTSNGEVVRDTFTYTVKDNLGATSNVATVAVIVTPDDSIPDDTLDPDELQDLVDRGVVVAHLQDGAVHAISGDFAAGPVHNAADAAAELNRVAALLGAATGFAAEDDISVFTVNATQALHYYRLRPTVDGVPVAGSEVVVIADGTGKVRGLMSSYDNRIAEIDTTPAAGVDTTAEAVAAAGSALLAALGDDVAPDDADAFLATLTFEPELVIDDLDADREPRLVWRVAVFTTPVVPDLEADEIPETPPSVFPVVSATYVIAANGPDAGTVLDAEADWDSAGAAVFHSAADLDGVMRGLVVVKQGNNYRLYDGSRLISVYRNSVYGPKQLFTQAPPGTIVTSDGSFIRPDAVSALANMAEIYDYFRDTLHYESVDGIGDTPIRVTLIPDYDDAQWNRNYQQFFFGTDGDWAAAVDVFGHEYIHGIVQNILGRDALKSGEAASVNEAFADILGNLAQRGTGSEKWLFGEDLANGAIRNMADPSSLTWTDSGIEYREDYDERYRGSSNQGGVHINSTILSHAAYLMMNDGATTGVSDEAWSRIFFSAIPMLVSGSKSPMVDARIAVVMQAEIEGLSQVQVDAVKEAFNKVDINNPYDPGPDFLKGGVSIPDAMTSQTVLNAEGTRAIVTSTIIDPGANVYPTAITFFDTTTGKQIGERMVFAAGAYAEFNPIGTRAVIASNVDDPSTPLSDAVEIQVYDTRTFERVGSTVEVAASYGENFEFDASGRRMVFTTFNDGATQLHLIDVETGTRVGDAVVVGGGWRVTPGFNADGSRYTVLTEGGVLSGQTVTRVVVLDTATGRQVGSAVELAGRSLAYVAADGRRILVVGSEYNPDATHAAVIDTMTGAVVGTEIDLPGVVSGVAGLEPTLTANGRALITTVIDGGTPEMTTRVTVVDIDTGSQVSSVSQAGDVGQAVISPDGTRIVFVRRDLAEVPTTSVSVINAVTGAQIGTTFVGPVGAEVGVVPNVAGTRLLLMVVEGEGFSTTTRLMAMDTVTGLRIGQTVTLEGQMPRERGASMSFDGNRVVVLTGSPFTGTRAAVFDLMTGTQVGSTVVYPGTSNPVGVLMAPDGKRATVTQQLLNGSEYITRVSTIDTTTGALIGTPVVLSGFATVPVQLTSDGKRAVVTAPSTTYNFSTGGYRILTSTAVIDLATGRQIGSTVTVNGQPYTAGLGERAVYLTADGTRGLLATYNYVAPGYPTNVRVTVIDTVTGRQVGNTAIFEGGLDGVPQIDITGTRATFTADIFNLVTFDRSSQVFGIDLTTGKPIGASPM</sequence>
<evidence type="ECO:0000256" key="4">
    <source>
        <dbReference type="ARBA" id="ARBA00022833"/>
    </source>
</evidence>
<dbReference type="Gene3D" id="1.10.390.10">
    <property type="entry name" value="Neutral Protease Domain 2"/>
    <property type="match status" value="1"/>
</dbReference>
<feature type="compositionally biased region" description="Polar residues" evidence="6">
    <location>
        <begin position="77"/>
        <end position="88"/>
    </location>
</feature>
<dbReference type="Gene3D" id="2.60.40.3440">
    <property type="match status" value="1"/>
</dbReference>
<evidence type="ECO:0008006" key="11">
    <source>
        <dbReference type="Google" id="ProtNLM"/>
    </source>
</evidence>
<organism evidence="9 10">
    <name type="scientific">Mycolicibacterium flavescens</name>
    <name type="common">Mycobacterium flavescens</name>
    <dbReference type="NCBI Taxonomy" id="1776"/>
    <lineage>
        <taxon>Bacteria</taxon>
        <taxon>Bacillati</taxon>
        <taxon>Actinomycetota</taxon>
        <taxon>Actinomycetes</taxon>
        <taxon>Mycobacteriales</taxon>
        <taxon>Mycobacteriaceae</taxon>
        <taxon>Mycolicibacterium</taxon>
    </lineage>
</organism>
<protein>
    <recommendedName>
        <fullName evidence="11">Tandem-95 repeat protein</fullName>
    </recommendedName>
</protein>
<dbReference type="Gene3D" id="3.10.170.10">
    <property type="match status" value="1"/>
</dbReference>
<feature type="compositionally biased region" description="Polar residues" evidence="6">
    <location>
        <begin position="125"/>
        <end position="134"/>
    </location>
</feature>
<dbReference type="SUPFAM" id="SSF82171">
    <property type="entry name" value="DPP6 N-terminal domain-like"/>
    <property type="match status" value="1"/>
</dbReference>
<feature type="compositionally biased region" description="Acidic residues" evidence="6">
    <location>
        <begin position="51"/>
        <end position="63"/>
    </location>
</feature>
<dbReference type="InterPro" id="IPR013856">
    <property type="entry name" value="Peptidase_M4_domain"/>
</dbReference>
<dbReference type="Pfam" id="PF02868">
    <property type="entry name" value="Peptidase_M4_C"/>
    <property type="match status" value="1"/>
</dbReference>
<keyword evidence="5" id="KW-0482">Metalloprotease</keyword>
<keyword evidence="10" id="KW-1185">Reference proteome</keyword>
<gene>
    <name evidence="9" type="ORF">BHQ18_09485</name>
</gene>
<evidence type="ECO:0000259" key="7">
    <source>
        <dbReference type="Pfam" id="PF01447"/>
    </source>
</evidence>
<proteinExistence type="predicted"/>
<dbReference type="InterPro" id="IPR011044">
    <property type="entry name" value="Quino_amine_DH_bsu"/>
</dbReference>
<evidence type="ECO:0000256" key="1">
    <source>
        <dbReference type="ARBA" id="ARBA00022670"/>
    </source>
</evidence>
<dbReference type="GO" id="GO:0006508">
    <property type="term" value="P:proteolysis"/>
    <property type="evidence" value="ECO:0007669"/>
    <property type="project" value="UniProtKB-KW"/>
</dbReference>
<comment type="caution">
    <text evidence="9">The sequence shown here is derived from an EMBL/GenBank/DDBJ whole genome shotgun (WGS) entry which is preliminary data.</text>
</comment>
<dbReference type="InterPro" id="IPR001570">
    <property type="entry name" value="Peptidase_M4_C_domain"/>
</dbReference>
<dbReference type="SUPFAM" id="SSF55486">
    <property type="entry name" value="Metalloproteases ('zincins'), catalytic domain"/>
    <property type="match status" value="1"/>
</dbReference>
<dbReference type="Gene3D" id="2.130.10.10">
    <property type="entry name" value="YVTN repeat-like/Quinoprotein amine dehydrogenase"/>
    <property type="match status" value="3"/>
</dbReference>